<gene>
    <name evidence="8" type="ORF">EUU23_02690</name>
</gene>
<dbReference type="Pfam" id="PF07927">
    <property type="entry name" value="HicA_toxin"/>
    <property type="match status" value="1"/>
</dbReference>
<dbReference type="Gene3D" id="3.30.920.30">
    <property type="entry name" value="Hypothetical protein"/>
    <property type="match status" value="1"/>
</dbReference>
<evidence type="ECO:0000256" key="2">
    <source>
        <dbReference type="ARBA" id="ARBA00022649"/>
    </source>
</evidence>
<keyword evidence="6" id="KW-0694">RNA-binding</keyword>
<protein>
    <submittedName>
        <fullName evidence="8">Type II toxin-antitoxin system HicA family toxin</fullName>
    </submittedName>
</protein>
<dbReference type="InterPro" id="IPR012933">
    <property type="entry name" value="HicA_mRNA_interferase"/>
</dbReference>
<keyword evidence="4" id="KW-0255">Endonuclease</keyword>
<dbReference type="GO" id="GO:0016787">
    <property type="term" value="F:hydrolase activity"/>
    <property type="evidence" value="ECO:0007669"/>
    <property type="project" value="UniProtKB-KW"/>
</dbReference>
<dbReference type="EMBL" id="SDWJ01000001">
    <property type="protein sequence ID" value="MVZ96612.1"/>
    <property type="molecule type" value="Genomic_DNA"/>
</dbReference>
<evidence type="ECO:0000256" key="7">
    <source>
        <dbReference type="ARBA" id="ARBA00023016"/>
    </source>
</evidence>
<dbReference type="OrthoDB" id="9811409at2"/>
<name>A0A6I4LT58_9SPHN</name>
<evidence type="ECO:0000256" key="6">
    <source>
        <dbReference type="ARBA" id="ARBA00022884"/>
    </source>
</evidence>
<keyword evidence="5" id="KW-0378">Hydrolase</keyword>
<evidence type="ECO:0000256" key="3">
    <source>
        <dbReference type="ARBA" id="ARBA00022722"/>
    </source>
</evidence>
<dbReference type="GO" id="GO:0004519">
    <property type="term" value="F:endonuclease activity"/>
    <property type="evidence" value="ECO:0007669"/>
    <property type="project" value="UniProtKB-KW"/>
</dbReference>
<accession>A0A6I4LT58</accession>
<dbReference type="GO" id="GO:0003729">
    <property type="term" value="F:mRNA binding"/>
    <property type="evidence" value="ECO:0007669"/>
    <property type="project" value="InterPro"/>
</dbReference>
<keyword evidence="3" id="KW-0540">Nuclease</keyword>
<proteinExistence type="inferred from homology"/>
<dbReference type="RefSeq" id="WP_160352577.1">
    <property type="nucleotide sequence ID" value="NZ_SDWJ01000001.1"/>
</dbReference>
<dbReference type="AlphaFoldDB" id="A0A6I4LT58"/>
<evidence type="ECO:0000313" key="8">
    <source>
        <dbReference type="EMBL" id="MVZ96612.1"/>
    </source>
</evidence>
<keyword evidence="7" id="KW-0346">Stress response</keyword>
<dbReference type="InterPro" id="IPR038570">
    <property type="entry name" value="HicA_sf"/>
</dbReference>
<keyword evidence="2" id="KW-1277">Toxin-antitoxin system</keyword>
<sequence>MADYRRKLLKKLKANGCEYVSQAKGSHELWQSPISRTRFVVQHDLRSKISANNILKQAGIVGDDF</sequence>
<evidence type="ECO:0000256" key="1">
    <source>
        <dbReference type="ARBA" id="ARBA00006620"/>
    </source>
</evidence>
<organism evidence="8 9">
    <name type="scientific">Sphingorhabdus profundilacus</name>
    <dbReference type="NCBI Taxonomy" id="2509718"/>
    <lineage>
        <taxon>Bacteria</taxon>
        <taxon>Pseudomonadati</taxon>
        <taxon>Pseudomonadota</taxon>
        <taxon>Alphaproteobacteria</taxon>
        <taxon>Sphingomonadales</taxon>
        <taxon>Sphingomonadaceae</taxon>
        <taxon>Sphingorhabdus</taxon>
    </lineage>
</organism>
<reference evidence="8 9" key="1">
    <citation type="submission" date="2019-01" db="EMBL/GenBank/DDBJ databases">
        <title>Sphingorhabdus lacus sp.nov., isolated from an oligotrophic freshwater lake.</title>
        <authorList>
            <person name="Park M."/>
        </authorList>
    </citation>
    <scope>NUCLEOTIDE SEQUENCE [LARGE SCALE GENOMIC DNA]</scope>
    <source>
        <strain evidence="8 9">IMCC26285</strain>
    </source>
</reference>
<comment type="caution">
    <text evidence="8">The sequence shown here is derived from an EMBL/GenBank/DDBJ whole genome shotgun (WGS) entry which is preliminary data.</text>
</comment>
<dbReference type="Proteomes" id="UP000471147">
    <property type="component" value="Unassembled WGS sequence"/>
</dbReference>
<evidence type="ECO:0000313" key="9">
    <source>
        <dbReference type="Proteomes" id="UP000471147"/>
    </source>
</evidence>
<evidence type="ECO:0000256" key="5">
    <source>
        <dbReference type="ARBA" id="ARBA00022801"/>
    </source>
</evidence>
<dbReference type="SUPFAM" id="SSF54786">
    <property type="entry name" value="YcfA/nrd intein domain"/>
    <property type="match status" value="1"/>
</dbReference>
<comment type="similarity">
    <text evidence="1">Belongs to the HicA mRNA interferase family.</text>
</comment>
<evidence type="ECO:0000256" key="4">
    <source>
        <dbReference type="ARBA" id="ARBA00022759"/>
    </source>
</evidence>
<keyword evidence="9" id="KW-1185">Reference proteome</keyword>